<dbReference type="GO" id="GO:0005737">
    <property type="term" value="C:cytoplasm"/>
    <property type="evidence" value="ECO:0007669"/>
    <property type="project" value="InterPro"/>
</dbReference>
<dbReference type="PROSITE" id="PS50122">
    <property type="entry name" value="CHEB"/>
    <property type="match status" value="1"/>
</dbReference>
<dbReference type="Proteomes" id="UP000175691">
    <property type="component" value="Unassembled WGS sequence"/>
</dbReference>
<dbReference type="EC" id="3.1.1.61" evidence="2"/>
<evidence type="ECO:0000313" key="7">
    <source>
        <dbReference type="Proteomes" id="UP000175691"/>
    </source>
</evidence>
<protein>
    <recommendedName>
        <fullName evidence="2">protein-glutamate methylesterase</fullName>
        <ecNumber evidence="2">3.1.1.61</ecNumber>
    </recommendedName>
</protein>
<dbReference type="STRING" id="1656094.BFC18_13380"/>
<accession>A0A1E7Z9T8</accession>
<keyword evidence="1" id="KW-0378">Hydrolase</keyword>
<gene>
    <name evidence="6" type="ORF">BFC18_13380</name>
</gene>
<dbReference type="Pfam" id="PF01339">
    <property type="entry name" value="CheB_methylest"/>
    <property type="match status" value="1"/>
</dbReference>
<evidence type="ECO:0000256" key="3">
    <source>
        <dbReference type="ARBA" id="ARBA00048267"/>
    </source>
</evidence>
<dbReference type="InterPro" id="IPR035909">
    <property type="entry name" value="CheB_C"/>
</dbReference>
<dbReference type="GO" id="GO:0006935">
    <property type="term" value="P:chemotaxis"/>
    <property type="evidence" value="ECO:0007669"/>
    <property type="project" value="InterPro"/>
</dbReference>
<dbReference type="SUPFAM" id="SSF52738">
    <property type="entry name" value="Methylesterase CheB, C-terminal domain"/>
    <property type="match status" value="1"/>
</dbReference>
<dbReference type="GO" id="GO:0000156">
    <property type="term" value="F:phosphorelay response regulator activity"/>
    <property type="evidence" value="ECO:0007669"/>
    <property type="project" value="InterPro"/>
</dbReference>
<comment type="caution">
    <text evidence="4">Lacks conserved residue(s) required for the propagation of feature annotation.</text>
</comment>
<evidence type="ECO:0000259" key="5">
    <source>
        <dbReference type="PROSITE" id="PS50122"/>
    </source>
</evidence>
<keyword evidence="7" id="KW-1185">Reference proteome</keyword>
<comment type="caution">
    <text evidence="6">The sequence shown here is derived from an EMBL/GenBank/DDBJ whole genome shotgun (WGS) entry which is preliminary data.</text>
</comment>
<evidence type="ECO:0000256" key="4">
    <source>
        <dbReference type="PROSITE-ProRule" id="PRU00050"/>
    </source>
</evidence>
<comment type="catalytic activity">
    <reaction evidence="3">
        <text>[protein]-L-glutamate 5-O-methyl ester + H2O = L-glutamyl-[protein] + methanol + H(+)</text>
        <dbReference type="Rhea" id="RHEA:23236"/>
        <dbReference type="Rhea" id="RHEA-COMP:10208"/>
        <dbReference type="Rhea" id="RHEA-COMP:10311"/>
        <dbReference type="ChEBI" id="CHEBI:15377"/>
        <dbReference type="ChEBI" id="CHEBI:15378"/>
        <dbReference type="ChEBI" id="CHEBI:17790"/>
        <dbReference type="ChEBI" id="CHEBI:29973"/>
        <dbReference type="ChEBI" id="CHEBI:82795"/>
        <dbReference type="EC" id="3.1.1.61"/>
    </reaction>
</comment>
<evidence type="ECO:0000256" key="1">
    <source>
        <dbReference type="ARBA" id="ARBA00022801"/>
    </source>
</evidence>
<dbReference type="EMBL" id="MDHN01000029">
    <property type="protein sequence ID" value="OFC70174.1"/>
    <property type="molecule type" value="Genomic_DNA"/>
</dbReference>
<feature type="domain" description="CheB-type methylesterase" evidence="5">
    <location>
        <begin position="12"/>
        <end position="196"/>
    </location>
</feature>
<dbReference type="PANTHER" id="PTHR42872:SF6">
    <property type="entry name" value="PROTEIN-GLUTAMATE METHYLESTERASE_PROTEIN-GLUTAMINE GLUTAMINASE"/>
    <property type="match status" value="1"/>
</dbReference>
<dbReference type="RefSeq" id="WP_070125816.1">
    <property type="nucleotide sequence ID" value="NZ_MDHN01000029.1"/>
</dbReference>
<reference evidence="6 7" key="1">
    <citation type="submission" date="2016-08" db="EMBL/GenBank/DDBJ databases">
        <authorList>
            <person name="Seilhamer J.J."/>
        </authorList>
    </citation>
    <scope>NUCLEOTIDE SEQUENCE [LARGE SCALE GENOMIC DNA]</scope>
    <source>
        <strain evidence="6 7">KCTC 42603</strain>
    </source>
</reference>
<proteinExistence type="predicted"/>
<name>A0A1E7Z9T8_9ALTE</name>
<dbReference type="Gene3D" id="3.40.50.180">
    <property type="entry name" value="Methylesterase CheB, C-terminal domain"/>
    <property type="match status" value="1"/>
</dbReference>
<dbReference type="GO" id="GO:0008984">
    <property type="term" value="F:protein-glutamate methylesterase activity"/>
    <property type="evidence" value="ECO:0007669"/>
    <property type="project" value="UniProtKB-EC"/>
</dbReference>
<evidence type="ECO:0000313" key="6">
    <source>
        <dbReference type="EMBL" id="OFC70174.1"/>
    </source>
</evidence>
<dbReference type="InterPro" id="IPR000673">
    <property type="entry name" value="Sig_transdc_resp-reg_Me-estase"/>
</dbReference>
<sequence length="227" mass="25192">MEETPKTKIRYPEPGPVYFIGASLGGVKAFISLVEKLPDDFPAPVFLLLHRIKDSDKKGGDMQMVFQAKTQLTVKNAEDGEVVRGGHIYLPPDNLHIGVEDNRIRFYEEPDFSYWRPSIDFLFKSAAKEYTERAICILLTGNLDDGVAGLRETSAQGGITVAQSPEDAYAPYLPLNAVLNDHPSHVLPLNDIPALMCELAQHPFSNDQKKVAEESAVVAQQLKSRLK</sequence>
<dbReference type="CDD" id="cd16433">
    <property type="entry name" value="CheB"/>
    <property type="match status" value="1"/>
</dbReference>
<organism evidence="6 7">
    <name type="scientific">Alteromonas confluentis</name>
    <dbReference type="NCBI Taxonomy" id="1656094"/>
    <lineage>
        <taxon>Bacteria</taxon>
        <taxon>Pseudomonadati</taxon>
        <taxon>Pseudomonadota</taxon>
        <taxon>Gammaproteobacteria</taxon>
        <taxon>Alteromonadales</taxon>
        <taxon>Alteromonadaceae</taxon>
        <taxon>Alteromonas/Salinimonas group</taxon>
        <taxon>Alteromonas</taxon>
    </lineage>
</organism>
<dbReference type="AlphaFoldDB" id="A0A1E7Z9T8"/>
<dbReference type="OrthoDB" id="9793421at2"/>
<dbReference type="PANTHER" id="PTHR42872">
    <property type="entry name" value="PROTEIN-GLUTAMATE METHYLESTERASE/PROTEIN-GLUTAMINE GLUTAMINASE"/>
    <property type="match status" value="1"/>
</dbReference>
<evidence type="ECO:0000256" key="2">
    <source>
        <dbReference type="ARBA" id="ARBA00039140"/>
    </source>
</evidence>